<organism evidence="6 7">
    <name type="scientific">Plebeiibacterium sediminum</name>
    <dbReference type="NCBI Taxonomy" id="2992112"/>
    <lineage>
        <taxon>Bacteria</taxon>
        <taxon>Pseudomonadati</taxon>
        <taxon>Bacteroidota</taxon>
        <taxon>Bacteroidia</taxon>
        <taxon>Marinilabiliales</taxon>
        <taxon>Marinilabiliaceae</taxon>
        <taxon>Plebeiibacterium</taxon>
    </lineage>
</organism>
<protein>
    <submittedName>
        <fullName evidence="6">MFS transporter</fullName>
    </submittedName>
</protein>
<dbReference type="Gene3D" id="1.20.1250.20">
    <property type="entry name" value="MFS general substrate transporter like domains"/>
    <property type="match status" value="1"/>
</dbReference>
<comment type="caution">
    <text evidence="6">The sequence shown here is derived from an EMBL/GenBank/DDBJ whole genome shotgun (WGS) entry which is preliminary data.</text>
</comment>
<dbReference type="InterPro" id="IPR036259">
    <property type="entry name" value="MFS_trans_sf"/>
</dbReference>
<dbReference type="EMBL" id="JAPDPJ010000047">
    <property type="protein sequence ID" value="MCW3788245.1"/>
    <property type="molecule type" value="Genomic_DNA"/>
</dbReference>
<dbReference type="RefSeq" id="WP_301191806.1">
    <property type="nucleotide sequence ID" value="NZ_JAPDPJ010000047.1"/>
</dbReference>
<feature type="transmembrane region" description="Helical" evidence="4">
    <location>
        <begin position="136"/>
        <end position="154"/>
    </location>
</feature>
<dbReference type="Proteomes" id="UP001209229">
    <property type="component" value="Unassembled WGS sequence"/>
</dbReference>
<reference evidence="6" key="1">
    <citation type="submission" date="2022-10" db="EMBL/GenBank/DDBJ databases">
        <authorList>
            <person name="Yu W.X."/>
        </authorList>
    </citation>
    <scope>NUCLEOTIDE SEQUENCE</scope>
    <source>
        <strain evidence="6">AAT</strain>
    </source>
</reference>
<dbReference type="Pfam" id="PF07690">
    <property type="entry name" value="MFS_1"/>
    <property type="match status" value="1"/>
</dbReference>
<feature type="transmembrane region" description="Helical" evidence="4">
    <location>
        <begin position="303"/>
        <end position="326"/>
    </location>
</feature>
<feature type="transmembrane region" description="Helical" evidence="4">
    <location>
        <begin position="251"/>
        <end position="268"/>
    </location>
</feature>
<sequence length="404" mass="43523">MQQNSKSVISQGLIFLLALAAGISVANLYYNQPLLADIAKTFHISFQKVGLLSTYTQLGYALGIFLFVPLGDIREKRKIILILISLVTASLIGVATSHNITLLYVFSFTVGLTTGIPQLIVPLVAQLVAPEKRGKAIGTIASTMLIGILMARTVSGSIGYMFGWRYMFAFAASMMGILGVVLYFKLPKTQTVENLNYLKLLRSLFEITKKYGALRKAAITGTMMFGAFSMFWTTLTFLLESPAFGLNTNQIGLFGLVGVVGAMGARMIGGLNDKLSSNKIILSCIFIGIISYSVLGLSPLNIWVVIIGIITLDFGVQGTMVSNQTVIMGISSNEGSRLNTVFIVANFIGGAIGSAVGSLAWELYGWSGVCSVGFSMIFVALVINMNLQNTKVAVRAQLLRIKNK</sequence>
<feature type="transmembrane region" description="Helical" evidence="4">
    <location>
        <begin position="338"/>
        <end position="357"/>
    </location>
</feature>
<evidence type="ECO:0000313" key="6">
    <source>
        <dbReference type="EMBL" id="MCW3788245.1"/>
    </source>
</evidence>
<evidence type="ECO:0000313" key="7">
    <source>
        <dbReference type="Proteomes" id="UP001209229"/>
    </source>
</evidence>
<evidence type="ECO:0000256" key="1">
    <source>
        <dbReference type="ARBA" id="ARBA00022692"/>
    </source>
</evidence>
<evidence type="ECO:0000256" key="2">
    <source>
        <dbReference type="ARBA" id="ARBA00022989"/>
    </source>
</evidence>
<dbReference type="PROSITE" id="PS50850">
    <property type="entry name" value="MFS"/>
    <property type="match status" value="1"/>
</dbReference>
<feature type="transmembrane region" description="Helical" evidence="4">
    <location>
        <begin position="363"/>
        <end position="383"/>
    </location>
</feature>
<feature type="transmembrane region" description="Helical" evidence="4">
    <location>
        <begin position="102"/>
        <end position="124"/>
    </location>
</feature>
<feature type="transmembrane region" description="Helical" evidence="4">
    <location>
        <begin position="79"/>
        <end position="96"/>
    </location>
</feature>
<dbReference type="SUPFAM" id="SSF103473">
    <property type="entry name" value="MFS general substrate transporter"/>
    <property type="match status" value="1"/>
</dbReference>
<dbReference type="PANTHER" id="PTHR42910:SF1">
    <property type="entry name" value="MAJOR FACILITATOR SUPERFAMILY (MFS) PROFILE DOMAIN-CONTAINING PROTEIN"/>
    <property type="match status" value="1"/>
</dbReference>
<feature type="transmembrane region" description="Helical" evidence="4">
    <location>
        <begin position="50"/>
        <end position="67"/>
    </location>
</feature>
<accession>A0AAE3M803</accession>
<feature type="transmembrane region" description="Helical" evidence="4">
    <location>
        <begin position="280"/>
        <end position="297"/>
    </location>
</feature>
<dbReference type="InterPro" id="IPR011701">
    <property type="entry name" value="MFS"/>
</dbReference>
<dbReference type="AlphaFoldDB" id="A0AAE3M803"/>
<keyword evidence="1 4" id="KW-0812">Transmembrane</keyword>
<feature type="domain" description="Major facilitator superfamily (MFS) profile" evidence="5">
    <location>
        <begin position="13"/>
        <end position="391"/>
    </location>
</feature>
<dbReference type="PANTHER" id="PTHR42910">
    <property type="entry name" value="TRANSPORTER SCO4007-RELATED"/>
    <property type="match status" value="1"/>
</dbReference>
<dbReference type="InterPro" id="IPR020846">
    <property type="entry name" value="MFS_dom"/>
</dbReference>
<dbReference type="CDD" id="cd17324">
    <property type="entry name" value="MFS_NepI_like"/>
    <property type="match status" value="1"/>
</dbReference>
<evidence type="ECO:0000259" key="5">
    <source>
        <dbReference type="PROSITE" id="PS50850"/>
    </source>
</evidence>
<proteinExistence type="predicted"/>
<evidence type="ECO:0000256" key="4">
    <source>
        <dbReference type="SAM" id="Phobius"/>
    </source>
</evidence>
<keyword evidence="7" id="KW-1185">Reference proteome</keyword>
<feature type="transmembrane region" description="Helical" evidence="4">
    <location>
        <begin position="217"/>
        <end position="239"/>
    </location>
</feature>
<feature type="transmembrane region" description="Helical" evidence="4">
    <location>
        <begin position="12"/>
        <end position="30"/>
    </location>
</feature>
<keyword evidence="3 4" id="KW-0472">Membrane</keyword>
<gene>
    <name evidence="6" type="ORF">OM075_17385</name>
</gene>
<dbReference type="GO" id="GO:0022857">
    <property type="term" value="F:transmembrane transporter activity"/>
    <property type="evidence" value="ECO:0007669"/>
    <property type="project" value="InterPro"/>
</dbReference>
<name>A0AAE3M803_9BACT</name>
<feature type="transmembrane region" description="Helical" evidence="4">
    <location>
        <begin position="166"/>
        <end position="184"/>
    </location>
</feature>
<evidence type="ECO:0000256" key="3">
    <source>
        <dbReference type="ARBA" id="ARBA00023136"/>
    </source>
</evidence>
<keyword evidence="2 4" id="KW-1133">Transmembrane helix</keyword>